<dbReference type="SUPFAM" id="SSF55073">
    <property type="entry name" value="Nucleotide cyclase"/>
    <property type="match status" value="1"/>
</dbReference>
<reference evidence="1 2" key="1">
    <citation type="submission" date="2019-09" db="EMBL/GenBank/DDBJ databases">
        <title>Draft genome sequence of various Type strains from the CCUG.</title>
        <authorList>
            <person name="Pineiro-Iglesias B."/>
            <person name="Tunovic T."/>
            <person name="Unosson C."/>
            <person name="Inganas E."/>
            <person name="Ohlen M."/>
            <person name="Cardew S."/>
            <person name="Jensie-Markopoulos S."/>
            <person name="Salva-Serra F."/>
            <person name="Jaen-Luchoro D."/>
            <person name="Karlsson R."/>
            <person name="Svensson-Stadler L."/>
            <person name="Chun J."/>
            <person name="Moore E."/>
        </authorList>
    </citation>
    <scope>NUCLEOTIDE SEQUENCE [LARGE SCALE GENOMIC DNA]</scope>
    <source>
        <strain evidence="1 2">CCUG 56969T</strain>
    </source>
</reference>
<dbReference type="Gene3D" id="3.30.70.270">
    <property type="match status" value="1"/>
</dbReference>
<dbReference type="Proteomes" id="UP000322521">
    <property type="component" value="Unassembled WGS sequence"/>
</dbReference>
<dbReference type="InterPro" id="IPR043128">
    <property type="entry name" value="Rev_trsase/Diguanyl_cyclase"/>
</dbReference>
<organism evidence="1 2">
    <name type="scientific">Vibrio gigantis</name>
    <dbReference type="NCBI Taxonomy" id="296199"/>
    <lineage>
        <taxon>Bacteria</taxon>
        <taxon>Pseudomonadati</taxon>
        <taxon>Pseudomonadota</taxon>
        <taxon>Gammaproteobacteria</taxon>
        <taxon>Vibrionales</taxon>
        <taxon>Vibrionaceae</taxon>
        <taxon>Vibrio</taxon>
    </lineage>
</organism>
<evidence type="ECO:0000313" key="1">
    <source>
        <dbReference type="EMBL" id="KAA8679872.1"/>
    </source>
</evidence>
<comment type="caution">
    <text evidence="1">The sequence shown here is derived from an EMBL/GenBank/DDBJ whole genome shotgun (WGS) entry which is preliminary data.</text>
</comment>
<protein>
    <submittedName>
        <fullName evidence="1">Diguanylate cyclase</fullName>
    </submittedName>
</protein>
<proteinExistence type="predicted"/>
<name>A0A5M9P452_9VIBR</name>
<sequence>MNKNARPNTISITASNGVKQNDSIRYVITRADKVLYEAKDNGRN</sequence>
<dbReference type="EMBL" id="VXJS01000002">
    <property type="protein sequence ID" value="KAA8679872.1"/>
    <property type="molecule type" value="Genomic_DNA"/>
</dbReference>
<gene>
    <name evidence="1" type="ORF">F4W18_05030</name>
</gene>
<dbReference type="AlphaFoldDB" id="A0A5M9P452"/>
<dbReference type="InterPro" id="IPR029787">
    <property type="entry name" value="Nucleotide_cyclase"/>
</dbReference>
<accession>A0A5M9P452</accession>
<evidence type="ECO:0000313" key="2">
    <source>
        <dbReference type="Proteomes" id="UP000322521"/>
    </source>
</evidence>
<keyword evidence="2" id="KW-1185">Reference proteome</keyword>